<evidence type="ECO:0000256" key="5">
    <source>
        <dbReference type="ARBA" id="ARBA00022833"/>
    </source>
</evidence>
<feature type="compositionally biased region" description="Polar residues" evidence="8">
    <location>
        <begin position="177"/>
        <end position="187"/>
    </location>
</feature>
<dbReference type="AlphaFoldDB" id="A0A2V1D2H4"/>
<dbReference type="GO" id="GO:0006351">
    <property type="term" value="P:DNA-templated transcription"/>
    <property type="evidence" value="ECO:0007669"/>
    <property type="project" value="InterPro"/>
</dbReference>
<dbReference type="CDD" id="cd12148">
    <property type="entry name" value="fungal_TF_MHR"/>
    <property type="match status" value="1"/>
</dbReference>
<keyword evidence="11" id="KW-1185">Reference proteome</keyword>
<protein>
    <recommendedName>
        <fullName evidence="9">C2H2-type domain-containing protein</fullName>
    </recommendedName>
</protein>
<feature type="compositionally biased region" description="Low complexity" evidence="8">
    <location>
        <begin position="252"/>
        <end position="263"/>
    </location>
</feature>
<evidence type="ECO:0000256" key="2">
    <source>
        <dbReference type="ARBA" id="ARBA00022723"/>
    </source>
</evidence>
<feature type="region of interest" description="Disordered" evidence="8">
    <location>
        <begin position="170"/>
        <end position="267"/>
    </location>
</feature>
<dbReference type="EMBL" id="KZ805708">
    <property type="protein sequence ID" value="PVH92195.1"/>
    <property type="molecule type" value="Genomic_DNA"/>
</dbReference>
<dbReference type="GO" id="GO:0005634">
    <property type="term" value="C:nucleus"/>
    <property type="evidence" value="ECO:0007669"/>
    <property type="project" value="UniProtKB-SubCell"/>
</dbReference>
<feature type="compositionally biased region" description="Basic and acidic residues" evidence="8">
    <location>
        <begin position="53"/>
        <end position="63"/>
    </location>
</feature>
<dbReference type="Proteomes" id="UP000244855">
    <property type="component" value="Unassembled WGS sequence"/>
</dbReference>
<feature type="region of interest" description="Disordered" evidence="8">
    <location>
        <begin position="1"/>
        <end position="119"/>
    </location>
</feature>
<evidence type="ECO:0000313" key="10">
    <source>
        <dbReference type="EMBL" id="PVH92195.1"/>
    </source>
</evidence>
<feature type="compositionally biased region" description="Basic residues" evidence="8">
    <location>
        <begin position="68"/>
        <end position="79"/>
    </location>
</feature>
<feature type="domain" description="C2H2-type" evidence="9">
    <location>
        <begin position="149"/>
        <end position="178"/>
    </location>
</feature>
<comment type="subcellular location">
    <subcellularLocation>
        <location evidence="1">Nucleus</location>
    </subcellularLocation>
</comment>
<evidence type="ECO:0000256" key="1">
    <source>
        <dbReference type="ARBA" id="ARBA00004123"/>
    </source>
</evidence>
<dbReference type="InterPro" id="IPR051059">
    <property type="entry name" value="VerF-like"/>
</dbReference>
<feature type="compositionally biased region" description="Polar residues" evidence="8">
    <location>
        <begin position="206"/>
        <end position="215"/>
    </location>
</feature>
<dbReference type="Pfam" id="PF04082">
    <property type="entry name" value="Fungal_trans"/>
    <property type="match status" value="1"/>
</dbReference>
<feature type="domain" description="C2H2-type" evidence="9">
    <location>
        <begin position="120"/>
        <end position="149"/>
    </location>
</feature>
<organism evidence="10 11">
    <name type="scientific">Periconia macrospinosa</name>
    <dbReference type="NCBI Taxonomy" id="97972"/>
    <lineage>
        <taxon>Eukaryota</taxon>
        <taxon>Fungi</taxon>
        <taxon>Dikarya</taxon>
        <taxon>Ascomycota</taxon>
        <taxon>Pezizomycotina</taxon>
        <taxon>Dothideomycetes</taxon>
        <taxon>Pleosporomycetidae</taxon>
        <taxon>Pleosporales</taxon>
        <taxon>Massarineae</taxon>
        <taxon>Periconiaceae</taxon>
        <taxon>Periconia</taxon>
    </lineage>
</organism>
<keyword evidence="3" id="KW-0677">Repeat</keyword>
<keyword evidence="5" id="KW-0862">Zinc</keyword>
<dbReference type="OrthoDB" id="6077919at2759"/>
<evidence type="ECO:0000256" key="6">
    <source>
        <dbReference type="ARBA" id="ARBA00023242"/>
    </source>
</evidence>
<evidence type="ECO:0000313" key="11">
    <source>
        <dbReference type="Proteomes" id="UP000244855"/>
    </source>
</evidence>
<dbReference type="GO" id="GO:0000978">
    <property type="term" value="F:RNA polymerase II cis-regulatory region sequence-specific DNA binding"/>
    <property type="evidence" value="ECO:0007669"/>
    <property type="project" value="InterPro"/>
</dbReference>
<feature type="compositionally biased region" description="Basic residues" evidence="8">
    <location>
        <begin position="17"/>
        <end position="31"/>
    </location>
</feature>
<reference evidence="10 11" key="1">
    <citation type="journal article" date="2018" name="Sci. Rep.">
        <title>Comparative genomics provides insights into the lifestyle and reveals functional heterogeneity of dark septate endophytic fungi.</title>
        <authorList>
            <person name="Knapp D.G."/>
            <person name="Nemeth J.B."/>
            <person name="Barry K."/>
            <person name="Hainaut M."/>
            <person name="Henrissat B."/>
            <person name="Johnson J."/>
            <person name="Kuo A."/>
            <person name="Lim J.H.P."/>
            <person name="Lipzen A."/>
            <person name="Nolan M."/>
            <person name="Ohm R.A."/>
            <person name="Tamas L."/>
            <person name="Grigoriev I.V."/>
            <person name="Spatafora J.W."/>
            <person name="Nagy L.G."/>
            <person name="Kovacs G.M."/>
        </authorList>
    </citation>
    <scope>NUCLEOTIDE SEQUENCE [LARGE SCALE GENOMIC DNA]</scope>
    <source>
        <strain evidence="10 11">DSE2036</strain>
    </source>
</reference>
<dbReference type="Gene3D" id="3.30.160.60">
    <property type="entry name" value="Classic Zinc Finger"/>
    <property type="match status" value="1"/>
</dbReference>
<feature type="compositionally biased region" description="Polar residues" evidence="8">
    <location>
        <begin position="338"/>
        <end position="359"/>
    </location>
</feature>
<evidence type="ECO:0000256" key="8">
    <source>
        <dbReference type="SAM" id="MobiDB-lite"/>
    </source>
</evidence>
<dbReference type="SMART" id="SM00355">
    <property type="entry name" value="ZnF_C2H2"/>
    <property type="match status" value="2"/>
</dbReference>
<evidence type="ECO:0000256" key="3">
    <source>
        <dbReference type="ARBA" id="ARBA00022737"/>
    </source>
</evidence>
<evidence type="ECO:0000256" key="4">
    <source>
        <dbReference type="ARBA" id="ARBA00022771"/>
    </source>
</evidence>
<dbReference type="PANTHER" id="PTHR40626">
    <property type="entry name" value="MIP31509P"/>
    <property type="match status" value="1"/>
</dbReference>
<evidence type="ECO:0000256" key="7">
    <source>
        <dbReference type="PROSITE-ProRule" id="PRU00042"/>
    </source>
</evidence>
<dbReference type="PROSITE" id="PS50157">
    <property type="entry name" value="ZINC_FINGER_C2H2_2"/>
    <property type="match status" value="2"/>
</dbReference>
<feature type="region of interest" description="Disordered" evidence="8">
    <location>
        <begin position="840"/>
        <end position="861"/>
    </location>
</feature>
<dbReference type="InterPro" id="IPR013087">
    <property type="entry name" value="Znf_C2H2_type"/>
</dbReference>
<keyword evidence="2" id="KW-0479">Metal-binding</keyword>
<name>A0A2V1D2H4_9PLEO</name>
<dbReference type="PROSITE" id="PS00028">
    <property type="entry name" value="ZINC_FINGER_C2H2_1"/>
    <property type="match status" value="1"/>
</dbReference>
<sequence length="988" mass="109453">MSNPNELSGHPLATSIPHHHQQHQQQQHHHQQQQQQQYPSNKASSDSARRRRDSQSSDERVDPAKSSFSRRRPGNRKQPRNPSSLVDSPTMQRSASPSHSIQDPVHYTRTGRISKAKKGLKVHNCECGRSYTRAEHLRRHQKNHAQDALLCDFPGCGKPFYRIDLLQRHQERHNEPEASSPQASAFSPGSMGDAEVPVSAPVAPMTTPTVSSTPHQPYYHPSASPMPEPAPDRYNPIQFRTPRLPSSAFGLPPRSSPSSKSSPGLNNAKLQAPFVARQNSAVPVAIDHIQTNNISWSDPFSQSPNYSSSSGYASPIPSHNDYTNMFANPPYGPGPMRTRTSSNASYNEPQPWSFPSRSPTSATSTMATYAWNANDKSPAPTHMPYMNTSYPMTTMPMAAGVDPIAYGNYGPKTLAQRDQEEQEFLFPEQSYGMGQIANTYPCDQYLSNYWRHFHPHFPVIHRTSFESIAPTPMLHAAAIAIGGQYSNDPSVKRKSRILHDRCMKLLGQREFSVMTEADRTCDWQALFLVEVLSQYRARRAAKSLSSRFETVYRHLCQNSRAVTSSITDILSDIAQPENATLELWTQWVELSIQQRLLLGCYILECQQVTLLARSSQQPLTQLSGFDLPLPSHTALWDATDVSSWAMEAQQQIHTPIYVYQVTSDLAANAFDIFQSSLLITAHYNPFAQPQCVTIDHLLSDSATTKHQLLTSKLVQCTPVRPLLAVSGETWILSEKVTSPQIFESYKASLRSWVSGLWSDPTSGQDESVKDALKLAIEILQNAFAAHNQDLRLELGPDMGLYYAALVVWAVTVAATTHLNTAQQPLQYPLHPSLSAPHAFSSNPNHLGVDAPESSPNPTHPGTLFALPEQLTSQVHSAPDDSLMHSEATVTVMGFLDAALMDISILGMVPQWPRDIAQWQQGCSVLTQWVKMRLRNAPLDGMDNVASLPNSGPASAAMGFGGDGYGEVLDGVIGVLDKLVEKGWEIWDI</sequence>
<feature type="compositionally biased region" description="Polar residues" evidence="8">
    <location>
        <begin position="80"/>
        <end position="101"/>
    </location>
</feature>
<feature type="region of interest" description="Disordered" evidence="8">
    <location>
        <begin position="324"/>
        <end position="359"/>
    </location>
</feature>
<dbReference type="STRING" id="97972.A0A2V1D2H4"/>
<gene>
    <name evidence="10" type="ORF">DM02DRAFT_701074</name>
</gene>
<dbReference type="GO" id="GO:0000785">
    <property type="term" value="C:chromatin"/>
    <property type="evidence" value="ECO:0007669"/>
    <property type="project" value="TreeGrafter"/>
</dbReference>
<dbReference type="Pfam" id="PF00096">
    <property type="entry name" value="zf-C2H2"/>
    <property type="match status" value="1"/>
</dbReference>
<dbReference type="PANTHER" id="PTHR40626:SF30">
    <property type="entry name" value="FINGER DOMAIN PROTEIN, PUTATIVE (AFU_ORTHOLOGUE AFUA_4G13600)-RELATED"/>
    <property type="match status" value="1"/>
</dbReference>
<keyword evidence="6" id="KW-0539">Nucleus</keyword>
<evidence type="ECO:0000259" key="9">
    <source>
        <dbReference type="PROSITE" id="PS50157"/>
    </source>
</evidence>
<dbReference type="InterPro" id="IPR036236">
    <property type="entry name" value="Znf_C2H2_sf"/>
</dbReference>
<dbReference type="SUPFAM" id="SSF57667">
    <property type="entry name" value="beta-beta-alpha zinc fingers"/>
    <property type="match status" value="1"/>
</dbReference>
<dbReference type="InterPro" id="IPR007219">
    <property type="entry name" value="XnlR_reg_dom"/>
</dbReference>
<keyword evidence="4 7" id="KW-0863">Zinc-finger</keyword>
<accession>A0A2V1D2H4</accession>
<dbReference type="GO" id="GO:0000981">
    <property type="term" value="F:DNA-binding transcription factor activity, RNA polymerase II-specific"/>
    <property type="evidence" value="ECO:0007669"/>
    <property type="project" value="InterPro"/>
</dbReference>
<proteinExistence type="predicted"/>
<dbReference type="GO" id="GO:0008270">
    <property type="term" value="F:zinc ion binding"/>
    <property type="evidence" value="ECO:0007669"/>
    <property type="project" value="UniProtKB-KW"/>
</dbReference>